<dbReference type="EMBL" id="JACAGB010000030">
    <property type="protein sequence ID" value="KAF6297552.1"/>
    <property type="molecule type" value="Genomic_DNA"/>
</dbReference>
<evidence type="ECO:0000256" key="2">
    <source>
        <dbReference type="ARBA" id="ARBA00022692"/>
    </source>
</evidence>
<gene>
    <name evidence="14" type="ORF">mPipKuh1_006480</name>
</gene>
<keyword evidence="2" id="KW-0812">Transmembrane</keyword>
<dbReference type="Pfam" id="PF03921">
    <property type="entry name" value="ICAM_N"/>
    <property type="match status" value="1"/>
</dbReference>
<dbReference type="PANTHER" id="PTHR13771">
    <property type="entry name" value="INTERCELLULAR ADHESION MOLECULE"/>
    <property type="match status" value="1"/>
</dbReference>
<keyword evidence="10" id="KW-0393">Immunoglobulin domain</keyword>
<evidence type="ECO:0000256" key="7">
    <source>
        <dbReference type="ARBA" id="ARBA00023136"/>
    </source>
</evidence>
<keyword evidence="4" id="KW-0677">Repeat</keyword>
<dbReference type="InterPro" id="IPR036179">
    <property type="entry name" value="Ig-like_dom_sf"/>
</dbReference>
<reference evidence="14 15" key="1">
    <citation type="journal article" date="2020" name="Nature">
        <title>Six reference-quality genomes reveal evolution of bat adaptations.</title>
        <authorList>
            <person name="Jebb D."/>
            <person name="Huang Z."/>
            <person name="Pippel M."/>
            <person name="Hughes G.M."/>
            <person name="Lavrichenko K."/>
            <person name="Devanna P."/>
            <person name="Winkler S."/>
            <person name="Jermiin L.S."/>
            <person name="Skirmuntt E.C."/>
            <person name="Katzourakis A."/>
            <person name="Burkitt-Gray L."/>
            <person name="Ray D.A."/>
            <person name="Sullivan K.A.M."/>
            <person name="Roscito J.G."/>
            <person name="Kirilenko B.M."/>
            <person name="Davalos L.M."/>
            <person name="Corthals A.P."/>
            <person name="Power M.L."/>
            <person name="Jones G."/>
            <person name="Ransome R.D."/>
            <person name="Dechmann D.K.N."/>
            <person name="Locatelli A.G."/>
            <person name="Puechmaille S.J."/>
            <person name="Fedrigo O."/>
            <person name="Jarvis E.D."/>
            <person name="Hiller M."/>
            <person name="Vernes S.C."/>
            <person name="Myers E.W."/>
            <person name="Teeling E.C."/>
        </authorList>
    </citation>
    <scope>NUCLEOTIDE SEQUENCE [LARGE SCALE GENOMIC DNA]</scope>
    <source>
        <strain evidence="14">MPipKuh1</strain>
        <tissue evidence="14">Flight muscle</tissue>
    </source>
</reference>
<name>A0A7J7TAA4_PIPKU</name>
<dbReference type="AlphaFoldDB" id="A0A7J7TAA4"/>
<sequence>MGFLLPVTLLVLLAVAYPGGRSARRGWAARAQSPRGSSPAPSAPSATTAAAFWMRISPKFLAVPPGSSVWLNCSSSCPLLEGSALHTGLRRGQKLSGPSWVSFQLLDVRAWSSEVRCSLTCAGVTRWAAARIDAYRQRVRPALPRDARVPRGLPGGHPAAWRPGHLLREPGTLHGPGSGQRDADLRVPGQAPGPLEARDLPRAPPSGRPGGRQQLSTREADILGVEPRVQSRGFRFHRSLCGDSSRPGGRLPAEVPTDAVPGLEGVVHAG</sequence>
<evidence type="ECO:0000256" key="9">
    <source>
        <dbReference type="ARBA" id="ARBA00023180"/>
    </source>
</evidence>
<keyword evidence="9" id="KW-0325">Glycoprotein</keyword>
<dbReference type="InterPro" id="IPR013783">
    <property type="entry name" value="Ig-like_fold"/>
</dbReference>
<feature type="domain" description="Intercellular adhesion molecule N-terminal" evidence="13">
    <location>
        <begin position="51"/>
        <end position="136"/>
    </location>
</feature>
<keyword evidence="6" id="KW-1133">Transmembrane helix</keyword>
<dbReference type="PANTHER" id="PTHR13771:SF8">
    <property type="entry name" value="INTERCELLULAR ADHESION MOLECULE 4"/>
    <property type="match status" value="1"/>
</dbReference>
<feature type="signal peptide" evidence="12">
    <location>
        <begin position="1"/>
        <end position="22"/>
    </location>
</feature>
<dbReference type="SUPFAM" id="SSF48726">
    <property type="entry name" value="Immunoglobulin"/>
    <property type="match status" value="1"/>
</dbReference>
<evidence type="ECO:0000256" key="11">
    <source>
        <dbReference type="SAM" id="MobiDB-lite"/>
    </source>
</evidence>
<keyword evidence="15" id="KW-1185">Reference proteome</keyword>
<protein>
    <submittedName>
        <fullName evidence="14">Intercellular adhesion molecule 4 (Landsteiner-Wiener blood group)</fullName>
    </submittedName>
</protein>
<dbReference type="FunFam" id="2.60.40.10:FF:000194">
    <property type="entry name" value="Intercellular adhesion molecule 1"/>
    <property type="match status" value="1"/>
</dbReference>
<dbReference type="Proteomes" id="UP000558488">
    <property type="component" value="Unassembled WGS sequence"/>
</dbReference>
<evidence type="ECO:0000256" key="4">
    <source>
        <dbReference type="ARBA" id="ARBA00022737"/>
    </source>
</evidence>
<evidence type="ECO:0000256" key="3">
    <source>
        <dbReference type="ARBA" id="ARBA00022729"/>
    </source>
</evidence>
<dbReference type="Gene3D" id="2.60.40.10">
    <property type="entry name" value="Immunoglobulins"/>
    <property type="match status" value="1"/>
</dbReference>
<dbReference type="InterPro" id="IPR047012">
    <property type="entry name" value="ICAM_VCAM"/>
</dbReference>
<dbReference type="InterPro" id="IPR013768">
    <property type="entry name" value="ICAM_N"/>
</dbReference>
<comment type="caution">
    <text evidence="14">The sequence shown here is derived from an EMBL/GenBank/DDBJ whole genome shotgun (WGS) entry which is preliminary data.</text>
</comment>
<evidence type="ECO:0000256" key="12">
    <source>
        <dbReference type="SAM" id="SignalP"/>
    </source>
</evidence>
<dbReference type="GO" id="GO:0005178">
    <property type="term" value="F:integrin binding"/>
    <property type="evidence" value="ECO:0007669"/>
    <property type="project" value="InterPro"/>
</dbReference>
<evidence type="ECO:0000256" key="8">
    <source>
        <dbReference type="ARBA" id="ARBA00023157"/>
    </source>
</evidence>
<evidence type="ECO:0000256" key="1">
    <source>
        <dbReference type="ARBA" id="ARBA00004479"/>
    </source>
</evidence>
<evidence type="ECO:0000256" key="10">
    <source>
        <dbReference type="ARBA" id="ARBA00023319"/>
    </source>
</evidence>
<keyword evidence="3 12" id="KW-0732">Signal</keyword>
<feature type="region of interest" description="Disordered" evidence="11">
    <location>
        <begin position="236"/>
        <end position="270"/>
    </location>
</feature>
<evidence type="ECO:0000256" key="5">
    <source>
        <dbReference type="ARBA" id="ARBA00022889"/>
    </source>
</evidence>
<dbReference type="GO" id="GO:0005886">
    <property type="term" value="C:plasma membrane"/>
    <property type="evidence" value="ECO:0007669"/>
    <property type="project" value="TreeGrafter"/>
</dbReference>
<comment type="subcellular location">
    <subcellularLocation>
        <location evidence="1">Membrane</location>
        <topology evidence="1">Single-pass type I membrane protein</topology>
    </subcellularLocation>
</comment>
<keyword evidence="7" id="KW-0472">Membrane</keyword>
<keyword evidence="5" id="KW-0130">Cell adhesion</keyword>
<evidence type="ECO:0000313" key="14">
    <source>
        <dbReference type="EMBL" id="KAF6297552.1"/>
    </source>
</evidence>
<accession>A0A7J7TAA4</accession>
<dbReference type="GO" id="GO:0007155">
    <property type="term" value="P:cell adhesion"/>
    <property type="evidence" value="ECO:0007669"/>
    <property type="project" value="UniProtKB-KW"/>
</dbReference>
<evidence type="ECO:0000313" key="15">
    <source>
        <dbReference type="Proteomes" id="UP000558488"/>
    </source>
</evidence>
<evidence type="ECO:0000259" key="13">
    <source>
        <dbReference type="Pfam" id="PF03921"/>
    </source>
</evidence>
<keyword evidence="8" id="KW-1015">Disulfide bond</keyword>
<feature type="region of interest" description="Disordered" evidence="11">
    <location>
        <begin position="146"/>
        <end position="222"/>
    </location>
</feature>
<evidence type="ECO:0000256" key="6">
    <source>
        <dbReference type="ARBA" id="ARBA00022989"/>
    </source>
</evidence>
<feature type="chain" id="PRO_5029628999" evidence="12">
    <location>
        <begin position="23"/>
        <end position="270"/>
    </location>
</feature>
<proteinExistence type="predicted"/>
<organism evidence="14 15">
    <name type="scientific">Pipistrellus kuhlii</name>
    <name type="common">Kuhl's pipistrelle</name>
    <dbReference type="NCBI Taxonomy" id="59472"/>
    <lineage>
        <taxon>Eukaryota</taxon>
        <taxon>Metazoa</taxon>
        <taxon>Chordata</taxon>
        <taxon>Craniata</taxon>
        <taxon>Vertebrata</taxon>
        <taxon>Euteleostomi</taxon>
        <taxon>Mammalia</taxon>
        <taxon>Eutheria</taxon>
        <taxon>Laurasiatheria</taxon>
        <taxon>Chiroptera</taxon>
        <taxon>Yangochiroptera</taxon>
        <taxon>Vespertilionidae</taxon>
        <taxon>Pipistrellus</taxon>
    </lineage>
</organism>